<evidence type="ECO:0000256" key="3">
    <source>
        <dbReference type="ARBA" id="ARBA00022729"/>
    </source>
</evidence>
<dbReference type="PANTHER" id="PTHR11010:SF23">
    <property type="entry name" value="SERINE PEPTIDASE"/>
    <property type="match status" value="1"/>
</dbReference>
<dbReference type="AlphaFoldDB" id="A0A165N8K9"/>
<evidence type="ECO:0000256" key="7">
    <source>
        <dbReference type="SAM" id="SignalP"/>
    </source>
</evidence>
<evidence type="ECO:0008006" key="10">
    <source>
        <dbReference type="Google" id="ProtNLM"/>
    </source>
</evidence>
<feature type="chain" id="PRO_5007862922" description="Peptidase S28" evidence="7">
    <location>
        <begin position="19"/>
        <end position="593"/>
    </location>
</feature>
<keyword evidence="5" id="KW-0325">Glycoprotein</keyword>
<evidence type="ECO:0000256" key="1">
    <source>
        <dbReference type="ARBA" id="ARBA00011079"/>
    </source>
</evidence>
<organism evidence="8 9">
    <name type="scientific">Exidia glandulosa HHB12029</name>
    <dbReference type="NCBI Taxonomy" id="1314781"/>
    <lineage>
        <taxon>Eukaryota</taxon>
        <taxon>Fungi</taxon>
        <taxon>Dikarya</taxon>
        <taxon>Basidiomycota</taxon>
        <taxon>Agaricomycotina</taxon>
        <taxon>Agaricomycetes</taxon>
        <taxon>Auriculariales</taxon>
        <taxon>Exidiaceae</taxon>
        <taxon>Exidia</taxon>
    </lineage>
</organism>
<dbReference type="InterPro" id="IPR008758">
    <property type="entry name" value="Peptidase_S28"/>
</dbReference>
<name>A0A165N8K9_EXIGL</name>
<keyword evidence="3 7" id="KW-0732">Signal</keyword>
<evidence type="ECO:0000313" key="9">
    <source>
        <dbReference type="Proteomes" id="UP000077266"/>
    </source>
</evidence>
<dbReference type="EMBL" id="KV425901">
    <property type="protein sequence ID" value="KZW00377.1"/>
    <property type="molecule type" value="Genomic_DNA"/>
</dbReference>
<dbReference type="GO" id="GO:0070008">
    <property type="term" value="F:serine-type exopeptidase activity"/>
    <property type="evidence" value="ECO:0007669"/>
    <property type="project" value="InterPro"/>
</dbReference>
<dbReference type="InterPro" id="IPR029058">
    <property type="entry name" value="AB_hydrolase_fold"/>
</dbReference>
<dbReference type="GO" id="GO:0008239">
    <property type="term" value="F:dipeptidyl-peptidase activity"/>
    <property type="evidence" value="ECO:0007669"/>
    <property type="project" value="TreeGrafter"/>
</dbReference>
<keyword evidence="9" id="KW-1185">Reference proteome</keyword>
<dbReference type="InParanoid" id="A0A165N8K9"/>
<comment type="similarity">
    <text evidence="1">Belongs to the peptidase S28 family.</text>
</comment>
<reference evidence="8 9" key="1">
    <citation type="journal article" date="2016" name="Mol. Biol. Evol.">
        <title>Comparative Genomics of Early-Diverging Mushroom-Forming Fungi Provides Insights into the Origins of Lignocellulose Decay Capabilities.</title>
        <authorList>
            <person name="Nagy L.G."/>
            <person name="Riley R."/>
            <person name="Tritt A."/>
            <person name="Adam C."/>
            <person name="Daum C."/>
            <person name="Floudas D."/>
            <person name="Sun H."/>
            <person name="Yadav J.S."/>
            <person name="Pangilinan J."/>
            <person name="Larsson K.H."/>
            <person name="Matsuura K."/>
            <person name="Barry K."/>
            <person name="Labutti K."/>
            <person name="Kuo R."/>
            <person name="Ohm R.A."/>
            <person name="Bhattacharya S.S."/>
            <person name="Shirouzu T."/>
            <person name="Yoshinaga Y."/>
            <person name="Martin F.M."/>
            <person name="Grigoriev I.V."/>
            <person name="Hibbett D.S."/>
        </authorList>
    </citation>
    <scope>NUCLEOTIDE SEQUENCE [LARGE SCALE GENOMIC DNA]</scope>
    <source>
        <strain evidence="8 9">HHB12029</strain>
    </source>
</reference>
<evidence type="ECO:0000256" key="5">
    <source>
        <dbReference type="ARBA" id="ARBA00023180"/>
    </source>
</evidence>
<protein>
    <recommendedName>
        <fullName evidence="10">Peptidase S28</fullName>
    </recommendedName>
</protein>
<keyword evidence="2" id="KW-0645">Protease</keyword>
<dbReference type="SUPFAM" id="SSF53474">
    <property type="entry name" value="alpha/beta-Hydrolases"/>
    <property type="match status" value="1"/>
</dbReference>
<feature type="signal peptide" evidence="7">
    <location>
        <begin position="1"/>
        <end position="18"/>
    </location>
</feature>
<proteinExistence type="inferred from homology"/>
<gene>
    <name evidence="8" type="ORF">EXIGLDRAFT_639437</name>
</gene>
<keyword evidence="4" id="KW-0378">Hydrolase</keyword>
<sequence length="593" mass="65559">MVVPRALFLASLLGAASALSGFPHGRPHAQMLPMPSPPMADAPVVPVTDVNGTELPPLTTIYTFEQLIDHNNPSAGTFTQRYYHTWQFYVAGGPIIIFTPGEANFQGYSGYLSNTTVNGRFAQENGGATIVLEHRFFGFSNPKPDLTDESLKLHTIDQAVDDLVYFAKNVKLPMPGGDQVTPDKAPWILVGGSYSGALTSWVMNARPGVFWAGYSSSGVVETLTDFWGYFEPIRQHGPKNCTNDVISVISHVDEVLSKGTPEEIFAVKSNFGMANLTHLDDVAGALRFNLFDWQSLSPTSPRSALFYRFCDAIEVKDGVVSDEKGWGLEHAFKAWGTFWNTTYMDLTCGPGADVVDCLGTYDPTQAFWHNTTINNSGRSWTWFVCNWVGYFFDGAPQNWPSLTTRLVQPEYDERQCTYWFDKKLTKPTPPETERTNRVFKGWEGKVDRLFFANGARDPWREATMSTDFVNIASTETQPIAMSDGFHCTDLIISAGTTDVTVKQVQDLASAYMGKWVAEWHAANPKRPKGVKHTFPDPRTLPHPGVKRVGVPSSIANAPAGTAPSLPVTPGRATGSHRTNWALRNPMIRQVVRV</sequence>
<dbReference type="Pfam" id="PF05577">
    <property type="entry name" value="Peptidase_S28"/>
    <property type="match status" value="2"/>
</dbReference>
<evidence type="ECO:0000256" key="6">
    <source>
        <dbReference type="SAM" id="MobiDB-lite"/>
    </source>
</evidence>
<accession>A0A165N8K9</accession>
<feature type="region of interest" description="Disordered" evidence="6">
    <location>
        <begin position="556"/>
        <end position="576"/>
    </location>
</feature>
<dbReference type="OrthoDB" id="1735038at2759"/>
<evidence type="ECO:0000256" key="4">
    <source>
        <dbReference type="ARBA" id="ARBA00022801"/>
    </source>
</evidence>
<dbReference type="Gene3D" id="3.40.50.1820">
    <property type="entry name" value="alpha/beta hydrolase"/>
    <property type="match status" value="2"/>
</dbReference>
<dbReference type="Proteomes" id="UP000077266">
    <property type="component" value="Unassembled WGS sequence"/>
</dbReference>
<evidence type="ECO:0000256" key="2">
    <source>
        <dbReference type="ARBA" id="ARBA00022670"/>
    </source>
</evidence>
<dbReference type="GO" id="GO:0006508">
    <property type="term" value="P:proteolysis"/>
    <property type="evidence" value="ECO:0007669"/>
    <property type="project" value="UniProtKB-KW"/>
</dbReference>
<evidence type="ECO:0000313" key="8">
    <source>
        <dbReference type="EMBL" id="KZW00377.1"/>
    </source>
</evidence>
<dbReference type="PANTHER" id="PTHR11010">
    <property type="entry name" value="PROTEASE S28 PRO-X CARBOXYPEPTIDASE-RELATED"/>
    <property type="match status" value="1"/>
</dbReference>